<sequence length="124" mass="14555">MAAPQQACRFLKHVTWIGFTFGNTWMRVERAFALAFVENSSIIQNCNRMCLVVAQELAVPYELMIMVVFPLNSLQGLYSLLYFRVISYYLNPLKTVMHLNFGFSESRFPTYLRQLSFHAFRRLL</sequence>
<dbReference type="AlphaFoldDB" id="A0A4U5N5K2"/>
<name>A0A4U5N5K2_STECR</name>
<dbReference type="EMBL" id="AZBU02000005">
    <property type="protein sequence ID" value="TKR77829.1"/>
    <property type="molecule type" value="Genomic_DNA"/>
</dbReference>
<gene>
    <name evidence="1" type="ORF">L596_018734</name>
</gene>
<proteinExistence type="predicted"/>
<dbReference type="Proteomes" id="UP000298663">
    <property type="component" value="Unassembled WGS sequence"/>
</dbReference>
<comment type="caution">
    <text evidence="1">The sequence shown here is derived from an EMBL/GenBank/DDBJ whole genome shotgun (WGS) entry which is preliminary data.</text>
</comment>
<organism evidence="1 2">
    <name type="scientific">Steinernema carpocapsae</name>
    <name type="common">Entomopathogenic nematode</name>
    <dbReference type="NCBI Taxonomy" id="34508"/>
    <lineage>
        <taxon>Eukaryota</taxon>
        <taxon>Metazoa</taxon>
        <taxon>Ecdysozoa</taxon>
        <taxon>Nematoda</taxon>
        <taxon>Chromadorea</taxon>
        <taxon>Rhabditida</taxon>
        <taxon>Tylenchina</taxon>
        <taxon>Panagrolaimomorpha</taxon>
        <taxon>Strongyloidoidea</taxon>
        <taxon>Steinernematidae</taxon>
        <taxon>Steinernema</taxon>
    </lineage>
</organism>
<protein>
    <submittedName>
        <fullName evidence="1">Uncharacterized protein</fullName>
    </submittedName>
</protein>
<reference evidence="1 2" key="2">
    <citation type="journal article" date="2019" name="G3 (Bethesda)">
        <title>Hybrid Assembly of the Genome of the Entomopathogenic Nematode Steinernema carpocapsae Identifies the X-Chromosome.</title>
        <authorList>
            <person name="Serra L."/>
            <person name="Macchietto M."/>
            <person name="Macias-Munoz A."/>
            <person name="McGill C.J."/>
            <person name="Rodriguez I.M."/>
            <person name="Rodriguez B."/>
            <person name="Murad R."/>
            <person name="Mortazavi A."/>
        </authorList>
    </citation>
    <scope>NUCLEOTIDE SEQUENCE [LARGE SCALE GENOMIC DNA]</scope>
    <source>
        <strain evidence="1 2">ALL</strain>
    </source>
</reference>
<accession>A0A4U5N5K2</accession>
<keyword evidence="2" id="KW-1185">Reference proteome</keyword>
<evidence type="ECO:0000313" key="1">
    <source>
        <dbReference type="EMBL" id="TKR77829.1"/>
    </source>
</evidence>
<reference evidence="1 2" key="1">
    <citation type="journal article" date="2015" name="Genome Biol.">
        <title>Comparative genomics of Steinernema reveals deeply conserved gene regulatory networks.</title>
        <authorList>
            <person name="Dillman A.R."/>
            <person name="Macchietto M."/>
            <person name="Porter C.F."/>
            <person name="Rogers A."/>
            <person name="Williams B."/>
            <person name="Antoshechkin I."/>
            <person name="Lee M.M."/>
            <person name="Goodwin Z."/>
            <person name="Lu X."/>
            <person name="Lewis E.E."/>
            <person name="Goodrich-Blair H."/>
            <person name="Stock S.P."/>
            <person name="Adams B.J."/>
            <person name="Sternberg P.W."/>
            <person name="Mortazavi A."/>
        </authorList>
    </citation>
    <scope>NUCLEOTIDE SEQUENCE [LARGE SCALE GENOMIC DNA]</scope>
    <source>
        <strain evidence="1 2">ALL</strain>
    </source>
</reference>
<evidence type="ECO:0000313" key="2">
    <source>
        <dbReference type="Proteomes" id="UP000298663"/>
    </source>
</evidence>